<proteinExistence type="predicted"/>
<accession>A0A978UEI8</accession>
<comment type="caution">
    <text evidence="1">The sequence shown here is derived from an EMBL/GenBank/DDBJ whole genome shotgun (WGS) entry which is preliminary data.</text>
</comment>
<name>A0A978UEI8_ZIZJJ</name>
<evidence type="ECO:0000313" key="1">
    <source>
        <dbReference type="EMBL" id="KAH7513181.1"/>
    </source>
</evidence>
<sequence>MEGAPIDKGGHSGDSIRASLRQLKLTADVGGASKRSSLALNGKILSTKVVKEEHSTDDHEKFMNFENAKKIGGFCKYLIKCKDTSRKSVMEEGAFSTVSEGSYLRRIENPRKDYFDSFTTEDLEAEDVDGTHTNQQKVWIPRKENEILMAPSPRSKVKPLIVAFDNHEESISKHASKGQNKVFSSSMMMEEVKRSEERRLAEHKRNLKSTVTIAQSKSQKLGPRDYPLLESLSCGPNFVSGPFEELEGLKEGSFIEGVRQEDSFEAQEGGGYFSHSTLSNSPKIRLKALAREVGTARISKKGGSEEETKAPFGHNSRVILALRSVKRTLDEDMW</sequence>
<dbReference type="EMBL" id="JAEACU010000012">
    <property type="protein sequence ID" value="KAH7513181.1"/>
    <property type="molecule type" value="Genomic_DNA"/>
</dbReference>
<gene>
    <name evidence="1" type="ORF">FEM48_Zijuj12G0169200</name>
</gene>
<protein>
    <submittedName>
        <fullName evidence="1">Uncharacterized protein</fullName>
    </submittedName>
</protein>
<evidence type="ECO:0000313" key="2">
    <source>
        <dbReference type="Proteomes" id="UP000813462"/>
    </source>
</evidence>
<dbReference type="Proteomes" id="UP000813462">
    <property type="component" value="Unassembled WGS sequence"/>
</dbReference>
<organism evidence="1 2">
    <name type="scientific">Ziziphus jujuba var. spinosa</name>
    <dbReference type="NCBI Taxonomy" id="714518"/>
    <lineage>
        <taxon>Eukaryota</taxon>
        <taxon>Viridiplantae</taxon>
        <taxon>Streptophyta</taxon>
        <taxon>Embryophyta</taxon>
        <taxon>Tracheophyta</taxon>
        <taxon>Spermatophyta</taxon>
        <taxon>Magnoliopsida</taxon>
        <taxon>eudicotyledons</taxon>
        <taxon>Gunneridae</taxon>
        <taxon>Pentapetalae</taxon>
        <taxon>rosids</taxon>
        <taxon>fabids</taxon>
        <taxon>Rosales</taxon>
        <taxon>Rhamnaceae</taxon>
        <taxon>Paliureae</taxon>
        <taxon>Ziziphus</taxon>
    </lineage>
</organism>
<reference evidence="1" key="1">
    <citation type="journal article" date="2021" name="Front. Plant Sci.">
        <title>Chromosome-Scale Genome Assembly for Chinese Sour Jujube and Insights Into Its Genome Evolution and Domestication Signature.</title>
        <authorList>
            <person name="Shen L.-Y."/>
            <person name="Luo H."/>
            <person name="Wang X.-L."/>
            <person name="Wang X.-M."/>
            <person name="Qiu X.-J."/>
            <person name="Liu H."/>
            <person name="Zhou S.-S."/>
            <person name="Jia K.-H."/>
            <person name="Nie S."/>
            <person name="Bao Y.-T."/>
            <person name="Zhang R.-G."/>
            <person name="Yun Q.-Z."/>
            <person name="Chai Y.-H."/>
            <person name="Lu J.-Y."/>
            <person name="Li Y."/>
            <person name="Zhao S.-W."/>
            <person name="Mao J.-F."/>
            <person name="Jia S.-G."/>
            <person name="Mao Y.-M."/>
        </authorList>
    </citation>
    <scope>NUCLEOTIDE SEQUENCE</scope>
    <source>
        <strain evidence="1">AT0</strain>
        <tissue evidence="1">Leaf</tissue>
    </source>
</reference>
<dbReference type="AlphaFoldDB" id="A0A978UEI8"/>